<reference evidence="2" key="1">
    <citation type="submission" date="2014-09" db="EMBL/GenBank/DDBJ databases">
        <authorList>
            <person name="Magalhaes I.L.F."/>
            <person name="Oliveira U."/>
            <person name="Santos F.R."/>
            <person name="Vidigal T.H.D.A."/>
            <person name="Brescovit A.D."/>
            <person name="Santos A.J."/>
        </authorList>
    </citation>
    <scope>NUCLEOTIDE SEQUENCE</scope>
    <source>
        <tissue evidence="2">Shoot tissue taken approximately 20 cm above the soil surface</tissue>
    </source>
</reference>
<keyword evidence="1" id="KW-0812">Transmembrane</keyword>
<evidence type="ECO:0000256" key="1">
    <source>
        <dbReference type="SAM" id="Phobius"/>
    </source>
</evidence>
<dbReference type="EMBL" id="GBRH01269468">
    <property type="protein sequence ID" value="JAD28427.1"/>
    <property type="molecule type" value="Transcribed_RNA"/>
</dbReference>
<protein>
    <submittedName>
        <fullName evidence="2">Uncharacterized protein</fullName>
    </submittedName>
</protein>
<proteinExistence type="predicted"/>
<dbReference type="AlphaFoldDB" id="A0A0A8Z0P4"/>
<organism evidence="2">
    <name type="scientific">Arundo donax</name>
    <name type="common">Giant reed</name>
    <name type="synonym">Donax arundinaceus</name>
    <dbReference type="NCBI Taxonomy" id="35708"/>
    <lineage>
        <taxon>Eukaryota</taxon>
        <taxon>Viridiplantae</taxon>
        <taxon>Streptophyta</taxon>
        <taxon>Embryophyta</taxon>
        <taxon>Tracheophyta</taxon>
        <taxon>Spermatophyta</taxon>
        <taxon>Magnoliopsida</taxon>
        <taxon>Liliopsida</taxon>
        <taxon>Poales</taxon>
        <taxon>Poaceae</taxon>
        <taxon>PACMAD clade</taxon>
        <taxon>Arundinoideae</taxon>
        <taxon>Arundineae</taxon>
        <taxon>Arundo</taxon>
    </lineage>
</organism>
<keyword evidence="1" id="KW-1133">Transmembrane helix</keyword>
<reference evidence="2" key="2">
    <citation type="journal article" date="2015" name="Data Brief">
        <title>Shoot transcriptome of the giant reed, Arundo donax.</title>
        <authorList>
            <person name="Barrero R.A."/>
            <person name="Guerrero F.D."/>
            <person name="Moolhuijzen P."/>
            <person name="Goolsby J.A."/>
            <person name="Tidwell J."/>
            <person name="Bellgard S.E."/>
            <person name="Bellgard M.I."/>
        </authorList>
    </citation>
    <scope>NUCLEOTIDE SEQUENCE</scope>
    <source>
        <tissue evidence="2">Shoot tissue taken approximately 20 cm above the soil surface</tissue>
    </source>
</reference>
<name>A0A0A8Z0P4_ARUDO</name>
<accession>A0A0A8Z0P4</accession>
<sequence>MWSWLSMLSRIGLCWSLTKVVPMYFLLTFMLPQVGMLLRGTLGTSCVRRELKRHLVVALWRLKE</sequence>
<keyword evidence="1" id="KW-0472">Membrane</keyword>
<evidence type="ECO:0000313" key="2">
    <source>
        <dbReference type="EMBL" id="JAD28427.1"/>
    </source>
</evidence>
<feature type="transmembrane region" description="Helical" evidence="1">
    <location>
        <begin position="20"/>
        <end position="42"/>
    </location>
</feature>